<protein>
    <submittedName>
        <fullName evidence="1">DSF synthase</fullName>
    </submittedName>
</protein>
<dbReference type="InterPro" id="IPR001753">
    <property type="entry name" value="Enoyl-CoA_hydra/iso"/>
</dbReference>
<dbReference type="Pfam" id="PF00378">
    <property type="entry name" value="ECH_1"/>
    <property type="match status" value="1"/>
</dbReference>
<dbReference type="NCBIfam" id="NF006452">
    <property type="entry name" value="PRK08788.1"/>
    <property type="match status" value="1"/>
</dbReference>
<dbReference type="EMBL" id="VLLK01000001">
    <property type="protein sequence ID" value="TWJ10163.1"/>
    <property type="molecule type" value="Genomic_DNA"/>
</dbReference>
<dbReference type="STRING" id="476157.GCA_001663155_01534"/>
<dbReference type="Proteomes" id="UP000320547">
    <property type="component" value="Unassembled WGS sequence"/>
</dbReference>
<dbReference type="CDD" id="cd06558">
    <property type="entry name" value="crotonase-like"/>
    <property type="match status" value="1"/>
</dbReference>
<dbReference type="GO" id="GO:0006635">
    <property type="term" value="P:fatty acid beta-oxidation"/>
    <property type="evidence" value="ECO:0007669"/>
    <property type="project" value="TreeGrafter"/>
</dbReference>
<dbReference type="Gene3D" id="6.20.390.30">
    <property type="match status" value="1"/>
</dbReference>
<dbReference type="OrthoDB" id="9802362at2"/>
<dbReference type="AlphaFoldDB" id="A0A562UX38"/>
<dbReference type="InterPro" id="IPR029045">
    <property type="entry name" value="ClpP/crotonase-like_dom_sf"/>
</dbReference>
<comment type="caution">
    <text evidence="1">The sequence shown here is derived from an EMBL/GenBank/DDBJ whole genome shotgun (WGS) entry which is preliminary data.</text>
</comment>
<dbReference type="GO" id="GO:0003824">
    <property type="term" value="F:catalytic activity"/>
    <property type="evidence" value="ECO:0007669"/>
    <property type="project" value="UniProtKB-ARBA"/>
</dbReference>
<name>A0A562UX38_9SPHN</name>
<dbReference type="SUPFAM" id="SSF52096">
    <property type="entry name" value="ClpP/crotonase"/>
    <property type="match status" value="1"/>
</dbReference>
<dbReference type="PANTHER" id="PTHR11941:SF54">
    <property type="entry name" value="ENOYL-COA HYDRATASE, MITOCHONDRIAL"/>
    <property type="match status" value="1"/>
</dbReference>
<gene>
    <name evidence="1" type="ORF">JN10_1822</name>
</gene>
<sequence length="307" mass="34243">MDGGVSQAIPLVDEQELLVESKRNLSISDDLFNLSELDLLYEDRSATLWTFMKPEGRPSFTPPMLQDFERWQQLIPQSFGAGKVPLRYLVLGSRSPDVFCFGGDLALFEQLIRNRDREGLVSYGHRCCAILDRNIRALDLPMLTIGLVQGAALGGGFEALLSFDFIVAERTATFGLPEIMFGLFPGMGAHALLYRKLGSAKAEQIILSNETYTAEQMYELGIVHELAEPGDGINACKQFIKKSERRHAGLVGARKAMKHAWNLKLGELNKITEMWADTALELREQDLKVMNRLVVAQARLAERIAVA</sequence>
<organism evidence="1 2">
    <name type="scientific">Altererythrobacter ishigakiensis</name>
    <dbReference type="NCBI Taxonomy" id="476157"/>
    <lineage>
        <taxon>Bacteria</taxon>
        <taxon>Pseudomonadati</taxon>
        <taxon>Pseudomonadota</taxon>
        <taxon>Alphaproteobacteria</taxon>
        <taxon>Sphingomonadales</taxon>
        <taxon>Erythrobacteraceae</taxon>
        <taxon>Altererythrobacter</taxon>
    </lineage>
</organism>
<dbReference type="PANTHER" id="PTHR11941">
    <property type="entry name" value="ENOYL-COA HYDRATASE-RELATED"/>
    <property type="match status" value="1"/>
</dbReference>
<proteinExistence type="predicted"/>
<accession>A0A562UX38</accession>
<dbReference type="Gene3D" id="3.90.226.10">
    <property type="entry name" value="2-enoyl-CoA Hydratase, Chain A, domain 1"/>
    <property type="match status" value="1"/>
</dbReference>
<keyword evidence="2" id="KW-1185">Reference proteome</keyword>
<reference evidence="1 2" key="1">
    <citation type="submission" date="2019-07" db="EMBL/GenBank/DDBJ databases">
        <title>Genomic Encyclopedia of Archaeal and Bacterial Type Strains, Phase II (KMG-II): from individual species to whole genera.</title>
        <authorList>
            <person name="Goeker M."/>
        </authorList>
    </citation>
    <scope>NUCLEOTIDE SEQUENCE [LARGE SCALE GENOMIC DNA]</scope>
    <source>
        <strain evidence="1 2">ATCC BAA-2084</strain>
    </source>
</reference>
<evidence type="ECO:0000313" key="2">
    <source>
        <dbReference type="Proteomes" id="UP000320547"/>
    </source>
</evidence>
<dbReference type="RefSeq" id="WP_067599425.1">
    <property type="nucleotide sequence ID" value="NZ_CP015963.1"/>
</dbReference>
<evidence type="ECO:0000313" key="1">
    <source>
        <dbReference type="EMBL" id="TWJ10163.1"/>
    </source>
</evidence>